<reference evidence="4" key="2">
    <citation type="journal article" date="2021" name="PeerJ">
        <title>Extensive microbial diversity within the chicken gut microbiome revealed by metagenomics and culture.</title>
        <authorList>
            <person name="Gilroy R."/>
            <person name="Ravi A."/>
            <person name="Getino M."/>
            <person name="Pursley I."/>
            <person name="Horton D.L."/>
            <person name="Alikhan N.F."/>
            <person name="Baker D."/>
            <person name="Gharbi K."/>
            <person name="Hall N."/>
            <person name="Watson M."/>
            <person name="Adriaenssens E.M."/>
            <person name="Foster-Nyarko E."/>
            <person name="Jarju S."/>
            <person name="Secka A."/>
            <person name="Antonio M."/>
            <person name="Oren A."/>
            <person name="Chaudhuri R.R."/>
            <person name="La Ragione R."/>
            <person name="Hildebrand F."/>
            <person name="Pallen M.J."/>
        </authorList>
    </citation>
    <scope>NUCLEOTIDE SEQUENCE</scope>
    <source>
        <strain evidence="4">ChiBcec6-7307</strain>
    </source>
</reference>
<feature type="region of interest" description="Disordered" evidence="1">
    <location>
        <begin position="240"/>
        <end position="267"/>
    </location>
</feature>
<dbReference type="EMBL" id="DVOS01000057">
    <property type="protein sequence ID" value="HIV23640.1"/>
    <property type="molecule type" value="Genomic_DNA"/>
</dbReference>
<evidence type="ECO:0000313" key="5">
    <source>
        <dbReference type="Proteomes" id="UP000886889"/>
    </source>
</evidence>
<evidence type="ECO:0000256" key="2">
    <source>
        <dbReference type="SAM" id="SignalP"/>
    </source>
</evidence>
<dbReference type="InterPro" id="IPR038434">
    <property type="entry name" value="YARHG_sf"/>
</dbReference>
<keyword evidence="2" id="KW-0732">Signal</keyword>
<evidence type="ECO:0000256" key="1">
    <source>
        <dbReference type="SAM" id="MobiDB-lite"/>
    </source>
</evidence>
<dbReference type="Gene3D" id="3.30.565.40">
    <property type="entry name" value="Fervidobacterium nodosum Rt17-B1 like"/>
    <property type="match status" value="1"/>
</dbReference>
<dbReference type="Proteomes" id="UP000886889">
    <property type="component" value="Unassembled WGS sequence"/>
</dbReference>
<accession>A0A9D1NZE6</accession>
<dbReference type="InterPro" id="IPR025303">
    <property type="entry name" value="PdaC"/>
</dbReference>
<dbReference type="AlphaFoldDB" id="A0A9D1NZE6"/>
<dbReference type="Gene3D" id="1.20.58.1690">
    <property type="match status" value="1"/>
</dbReference>
<name>A0A9D1NZE6_9FIRM</name>
<evidence type="ECO:0000313" key="4">
    <source>
        <dbReference type="EMBL" id="HIV23640.1"/>
    </source>
</evidence>
<feature type="signal peptide" evidence="2">
    <location>
        <begin position="1"/>
        <end position="24"/>
    </location>
</feature>
<gene>
    <name evidence="4" type="ORF">IAC80_06840</name>
</gene>
<feature type="domain" description="Deacetylase PdaC" evidence="3">
    <location>
        <begin position="43"/>
        <end position="138"/>
    </location>
</feature>
<protein>
    <submittedName>
        <fullName evidence="4">DUF4163 domain-containing protein</fullName>
    </submittedName>
</protein>
<dbReference type="Pfam" id="PF13739">
    <property type="entry name" value="PdaC"/>
    <property type="match status" value="1"/>
</dbReference>
<sequence length="394" mass="43091">MKKKIRGISAGLLLMLLAGMEAGAAQTEPPVTLPAGVRVDSYNPYTQVTVEYPVLETVSGVSDEILQTVNTYFYTEAIADGDEQAAYASQDREALMDYQPDLVDSVTYETTVDNVYLVGTVYSVKQFSYTYTGGAHGYSMPFGTSFDLTTGQQMTMGQLLGCDESTAEEAVVEAYRQEIIGQVENISEESIRSNFGTETMDFWMESDGMHVNIPPYVIASYAAGQQEAVVTPEILQSVQQGTSPGWESLGDGSLDTVGGDGSQESTAAGQETVTVIGGISAPASDFIFPFSSQRLITDSDLTVLQADTVEERHYKSQLAINEILARYGYVFDPSLGGSALEAYQKFEGKDWYEAAKPYCPSTSSTEMLYTYITELELENVDIICQWQQENGCYY</sequence>
<reference evidence="4" key="1">
    <citation type="submission" date="2020-10" db="EMBL/GenBank/DDBJ databases">
        <authorList>
            <person name="Gilroy R."/>
        </authorList>
    </citation>
    <scope>NUCLEOTIDE SEQUENCE</scope>
    <source>
        <strain evidence="4">ChiBcec6-7307</strain>
    </source>
</reference>
<feature type="chain" id="PRO_5039083603" evidence="2">
    <location>
        <begin position="25"/>
        <end position="394"/>
    </location>
</feature>
<proteinExistence type="predicted"/>
<evidence type="ECO:0000259" key="3">
    <source>
        <dbReference type="Pfam" id="PF13739"/>
    </source>
</evidence>
<comment type="caution">
    <text evidence="4">The sequence shown here is derived from an EMBL/GenBank/DDBJ whole genome shotgun (WGS) entry which is preliminary data.</text>
</comment>
<organism evidence="4 5">
    <name type="scientific">Candidatus Merdiplasma excrementigallinarum</name>
    <dbReference type="NCBI Taxonomy" id="2840864"/>
    <lineage>
        <taxon>Bacteria</taxon>
        <taxon>Bacillati</taxon>
        <taxon>Bacillota</taxon>
        <taxon>Clostridia</taxon>
        <taxon>Lachnospirales</taxon>
        <taxon>Lachnospiraceae</taxon>
        <taxon>Lachnospiraceae incertae sedis</taxon>
        <taxon>Candidatus Merdiplasma</taxon>
    </lineage>
</organism>